<dbReference type="PANTHER" id="PTHR46641">
    <property type="entry name" value="FMRFAMIDE RECEPTOR-RELATED"/>
    <property type="match status" value="1"/>
</dbReference>
<evidence type="ECO:0000256" key="6">
    <source>
        <dbReference type="SAM" id="MobiDB-lite"/>
    </source>
</evidence>
<reference evidence="9 10" key="1">
    <citation type="journal article" date="2016" name="Genome Biol. Evol.">
        <title>Gene Family Evolution Reflects Adaptation to Soil Environmental Stressors in the Genome of the Collembolan Orchesella cincta.</title>
        <authorList>
            <person name="Faddeeva-Vakhrusheva A."/>
            <person name="Derks M.F."/>
            <person name="Anvar S.Y."/>
            <person name="Agamennone V."/>
            <person name="Suring W."/>
            <person name="Smit S."/>
            <person name="van Straalen N.M."/>
            <person name="Roelofs D."/>
        </authorList>
    </citation>
    <scope>NUCLEOTIDE SEQUENCE [LARGE SCALE GENOMIC DNA]</scope>
    <source>
        <tissue evidence="9">Mixed pool</tissue>
    </source>
</reference>
<dbReference type="GO" id="GO:0004930">
    <property type="term" value="F:G protein-coupled receptor activity"/>
    <property type="evidence" value="ECO:0007669"/>
    <property type="project" value="InterPro"/>
</dbReference>
<comment type="subcellular location">
    <subcellularLocation>
        <location evidence="1">Membrane</location>
    </subcellularLocation>
</comment>
<keyword evidence="9" id="KW-0675">Receptor</keyword>
<keyword evidence="4 7" id="KW-1133">Transmembrane helix</keyword>
<evidence type="ECO:0000313" key="9">
    <source>
        <dbReference type="EMBL" id="ODM86867.1"/>
    </source>
</evidence>
<dbReference type="InterPro" id="IPR052954">
    <property type="entry name" value="GPCR-Ligand_Int"/>
</dbReference>
<evidence type="ECO:0000256" key="1">
    <source>
        <dbReference type="ARBA" id="ARBA00004370"/>
    </source>
</evidence>
<dbReference type="Pfam" id="PF00001">
    <property type="entry name" value="7tm_1"/>
    <property type="match status" value="1"/>
</dbReference>
<comment type="similarity">
    <text evidence="2">Belongs to the G-protein coupled receptor 1 family.</text>
</comment>
<dbReference type="EMBL" id="LJIJ01006935">
    <property type="protein sequence ID" value="ODM86867.1"/>
    <property type="molecule type" value="Genomic_DNA"/>
</dbReference>
<keyword evidence="3 7" id="KW-0812">Transmembrane</keyword>
<comment type="caution">
    <text evidence="9">The sequence shown here is derived from an EMBL/GenBank/DDBJ whole genome shotgun (WGS) entry which is preliminary data.</text>
</comment>
<dbReference type="STRING" id="48709.A0A1D2M1N4"/>
<accession>A0A1D2M1N4</accession>
<dbReference type="GO" id="GO:0016020">
    <property type="term" value="C:membrane"/>
    <property type="evidence" value="ECO:0007669"/>
    <property type="project" value="UniProtKB-SubCell"/>
</dbReference>
<evidence type="ECO:0000259" key="8">
    <source>
        <dbReference type="PROSITE" id="PS50262"/>
    </source>
</evidence>
<gene>
    <name evidence="9" type="ORF">Ocin01_19815</name>
</gene>
<evidence type="ECO:0000256" key="3">
    <source>
        <dbReference type="ARBA" id="ARBA00022692"/>
    </source>
</evidence>
<dbReference type="PANTHER" id="PTHR46641:SF2">
    <property type="entry name" value="FMRFAMIDE RECEPTOR"/>
    <property type="match status" value="1"/>
</dbReference>
<evidence type="ECO:0000256" key="7">
    <source>
        <dbReference type="SAM" id="Phobius"/>
    </source>
</evidence>
<dbReference type="InterPro" id="IPR000276">
    <property type="entry name" value="GPCR_Rhodpsn"/>
</dbReference>
<evidence type="ECO:0000313" key="10">
    <source>
        <dbReference type="Proteomes" id="UP000094527"/>
    </source>
</evidence>
<proteinExistence type="inferred from homology"/>
<dbReference type="AlphaFoldDB" id="A0A1D2M1N4"/>
<feature type="transmembrane region" description="Helical" evidence="7">
    <location>
        <begin position="105"/>
        <end position="124"/>
    </location>
</feature>
<dbReference type="Gene3D" id="1.20.1070.10">
    <property type="entry name" value="Rhodopsin 7-helix transmembrane proteins"/>
    <property type="match status" value="1"/>
</dbReference>
<dbReference type="OMA" id="ITIFCEV"/>
<dbReference type="OrthoDB" id="10011262at2759"/>
<protein>
    <submittedName>
        <fullName evidence="9">FMRFamide receptor</fullName>
    </submittedName>
</protein>
<evidence type="ECO:0000256" key="2">
    <source>
        <dbReference type="ARBA" id="ARBA00010663"/>
    </source>
</evidence>
<evidence type="ECO:0000256" key="4">
    <source>
        <dbReference type="ARBA" id="ARBA00022989"/>
    </source>
</evidence>
<feature type="domain" description="G-protein coupled receptors family 1 profile" evidence="8">
    <location>
        <begin position="1"/>
        <end position="121"/>
    </location>
</feature>
<dbReference type="InterPro" id="IPR017452">
    <property type="entry name" value="GPCR_Rhodpsn_7TM"/>
</dbReference>
<sequence length="219" mass="24657">MRLNPDYILYYVQLSYLLVTFLIPFSILLFFNITIFCEVRKQRRYRNSLSFTSTNAASTNNSEDLALAGMLFGIVITFLSCNILLLVIRVMNIFKVKYYGSLTSISNFLVILGCSTNFVFYCLFGKKFRSQLARTLGMRKISRKGSKSSSNDSNFQMNSNDQTAVGRNSITSIISNESSSDGNQRNFRNKMSDTKPNAIENNVGEVSCSQVTVTSFLGD</sequence>
<evidence type="ECO:0000256" key="5">
    <source>
        <dbReference type="ARBA" id="ARBA00023136"/>
    </source>
</evidence>
<keyword evidence="10" id="KW-1185">Reference proteome</keyword>
<feature type="region of interest" description="Disordered" evidence="6">
    <location>
        <begin position="174"/>
        <end position="199"/>
    </location>
</feature>
<keyword evidence="5 7" id="KW-0472">Membrane</keyword>
<dbReference type="SUPFAM" id="SSF81321">
    <property type="entry name" value="Family A G protein-coupled receptor-like"/>
    <property type="match status" value="1"/>
</dbReference>
<feature type="transmembrane region" description="Helical" evidence="7">
    <location>
        <begin position="65"/>
        <end position="85"/>
    </location>
</feature>
<feature type="transmembrane region" description="Helical" evidence="7">
    <location>
        <begin position="14"/>
        <end position="37"/>
    </location>
</feature>
<name>A0A1D2M1N4_ORCCI</name>
<dbReference type="PROSITE" id="PS50262">
    <property type="entry name" value="G_PROTEIN_RECEP_F1_2"/>
    <property type="match status" value="1"/>
</dbReference>
<dbReference type="Proteomes" id="UP000094527">
    <property type="component" value="Unassembled WGS sequence"/>
</dbReference>
<organism evidence="9 10">
    <name type="scientific">Orchesella cincta</name>
    <name type="common">Springtail</name>
    <name type="synonym">Podura cincta</name>
    <dbReference type="NCBI Taxonomy" id="48709"/>
    <lineage>
        <taxon>Eukaryota</taxon>
        <taxon>Metazoa</taxon>
        <taxon>Ecdysozoa</taxon>
        <taxon>Arthropoda</taxon>
        <taxon>Hexapoda</taxon>
        <taxon>Collembola</taxon>
        <taxon>Entomobryomorpha</taxon>
        <taxon>Entomobryoidea</taxon>
        <taxon>Orchesellidae</taxon>
        <taxon>Orchesellinae</taxon>
        <taxon>Orchesella</taxon>
    </lineage>
</organism>